<accession>A0ABS1CRU7</accession>
<dbReference type="Proteomes" id="UP000697995">
    <property type="component" value="Unassembled WGS sequence"/>
</dbReference>
<evidence type="ECO:0000256" key="1">
    <source>
        <dbReference type="SAM" id="Phobius"/>
    </source>
</evidence>
<reference evidence="2 3" key="1">
    <citation type="journal article" date="2020" name="Microorganisms">
        <title>Osmotic Adaptation and Compatible Solute Biosynthesis of Phototrophic Bacteria as Revealed from Genome Analyses.</title>
        <authorList>
            <person name="Imhoff J.F."/>
            <person name="Rahn T."/>
            <person name="Kunzel S."/>
            <person name="Keller A."/>
            <person name="Neulinger S.C."/>
        </authorList>
    </citation>
    <scope>NUCLEOTIDE SEQUENCE [LARGE SCALE GENOMIC DNA]</scope>
    <source>
        <strain evidence="2 3">DSM 15382</strain>
    </source>
</reference>
<keyword evidence="1" id="KW-0472">Membrane</keyword>
<comment type="caution">
    <text evidence="2">The sequence shown here is derived from an EMBL/GenBank/DDBJ whole genome shotgun (WGS) entry which is preliminary data.</text>
</comment>
<evidence type="ECO:0000313" key="2">
    <source>
        <dbReference type="EMBL" id="MBK1657115.1"/>
    </source>
</evidence>
<keyword evidence="1" id="KW-0812">Transmembrane</keyword>
<dbReference type="EMBL" id="NRSG01000010">
    <property type="protein sequence ID" value="MBK1657115.1"/>
    <property type="molecule type" value="Genomic_DNA"/>
</dbReference>
<protein>
    <submittedName>
        <fullName evidence="2">Uncharacterized protein</fullName>
    </submittedName>
</protein>
<name>A0ABS1CRU7_9PROT</name>
<organism evidence="2 3">
    <name type="scientific">Paracraurococcus ruber</name>
    <dbReference type="NCBI Taxonomy" id="77675"/>
    <lineage>
        <taxon>Bacteria</taxon>
        <taxon>Pseudomonadati</taxon>
        <taxon>Pseudomonadota</taxon>
        <taxon>Alphaproteobacteria</taxon>
        <taxon>Acetobacterales</taxon>
        <taxon>Roseomonadaceae</taxon>
        <taxon>Paracraurococcus</taxon>
    </lineage>
</organism>
<dbReference type="RefSeq" id="WP_133219485.1">
    <property type="nucleotide sequence ID" value="NZ_NRSG01000010.1"/>
</dbReference>
<evidence type="ECO:0000313" key="3">
    <source>
        <dbReference type="Proteomes" id="UP000697995"/>
    </source>
</evidence>
<keyword evidence="1" id="KW-1133">Transmembrane helix</keyword>
<sequence length="71" mass="7427">MMAILILASLAGSFALTRFYGMGAALTALGLSWGAFAWFPQVIPTAAPIAVAVIAALLGLGLLRERRRRPG</sequence>
<keyword evidence="3" id="KW-1185">Reference proteome</keyword>
<gene>
    <name evidence="2" type="ORF">CKO45_02580</name>
</gene>
<proteinExistence type="predicted"/>
<feature type="transmembrane region" description="Helical" evidence="1">
    <location>
        <begin position="42"/>
        <end position="63"/>
    </location>
</feature>